<reference evidence="2 3" key="1">
    <citation type="submission" date="2019-02" db="EMBL/GenBank/DDBJ databases">
        <title>Pedobacter sp. nov., a novel speices isolated from soil of pinguins habitat in Antarcitica.</title>
        <authorList>
            <person name="He R.-H."/>
        </authorList>
    </citation>
    <scope>NUCLEOTIDE SEQUENCE [LARGE SCALE GENOMIC DNA]</scope>
    <source>
        <strain evidence="2 3">E01020</strain>
    </source>
</reference>
<comment type="caution">
    <text evidence="2">The sequence shown here is derived from an EMBL/GenBank/DDBJ whole genome shotgun (WGS) entry which is preliminary data.</text>
</comment>
<keyword evidence="1" id="KW-0732">Signal</keyword>
<evidence type="ECO:0000256" key="1">
    <source>
        <dbReference type="SAM" id="SignalP"/>
    </source>
</evidence>
<accession>A0A4R5MNH5</accession>
<dbReference type="AlphaFoldDB" id="A0A4R5MNH5"/>
<protein>
    <recommendedName>
        <fullName evidence="4">FAD-dependent oxidoreductase</fullName>
    </recommendedName>
</protein>
<dbReference type="SUPFAM" id="SSF51905">
    <property type="entry name" value="FAD/NAD(P)-binding domain"/>
    <property type="match status" value="1"/>
</dbReference>
<evidence type="ECO:0008006" key="4">
    <source>
        <dbReference type="Google" id="ProtNLM"/>
    </source>
</evidence>
<dbReference type="OrthoDB" id="615715at2"/>
<dbReference type="EMBL" id="SJCY01000002">
    <property type="protein sequence ID" value="TDG37322.1"/>
    <property type="molecule type" value="Genomic_DNA"/>
</dbReference>
<dbReference type="InterPro" id="IPR036188">
    <property type="entry name" value="FAD/NAD-bd_sf"/>
</dbReference>
<name>A0A4R5MNH5_9SPHI</name>
<evidence type="ECO:0000313" key="3">
    <source>
        <dbReference type="Proteomes" id="UP000295668"/>
    </source>
</evidence>
<organism evidence="2 3">
    <name type="scientific">Pedobacter changchengzhani</name>
    <dbReference type="NCBI Taxonomy" id="2529274"/>
    <lineage>
        <taxon>Bacteria</taxon>
        <taxon>Pseudomonadati</taxon>
        <taxon>Bacteroidota</taxon>
        <taxon>Sphingobacteriia</taxon>
        <taxon>Sphingobacteriales</taxon>
        <taxon>Sphingobacteriaceae</taxon>
        <taxon>Pedobacter</taxon>
    </lineage>
</organism>
<dbReference type="Proteomes" id="UP000295668">
    <property type="component" value="Unassembled WGS sequence"/>
</dbReference>
<proteinExistence type="predicted"/>
<sequence length="397" mass="44385">MKRLFFISLLLFPFLIQAQNIKTDVLVIGNGNAAFAAVVQANLSSVNVTALTQSDGFKLDDLFTLDENGTSIAFVKQARKSLKLPDSVALPPFNFQMSNVVINKWSDSSTTFKVINNISYTEIKRAGSGWKIKLSNGTDIKAKVLVLAEPSDNLLKVLKIDAIKPAEVNAFSYGDNLYRTSIAGVNKTNQPSFLPLSNLLIPNQENLIYIPTDYFEVGQAAGATASYAAFFNTKTSLSNLKKIQIELLTYKCALLPFEDIRVTDSNWLAIQKVATTGLLKGEFKNGKLLFNPDELVTYNEIKQPLKDYYYKAQIWFDDHVDVPINLENSISLVAALGNKSPEATKLALEKDWLKVYGFKSNFDMKKLLTRREFSALVSVYLNPFDFIQVDRTGRILR</sequence>
<feature type="chain" id="PRO_5020668252" description="FAD-dependent oxidoreductase" evidence="1">
    <location>
        <begin position="19"/>
        <end position="397"/>
    </location>
</feature>
<evidence type="ECO:0000313" key="2">
    <source>
        <dbReference type="EMBL" id="TDG37322.1"/>
    </source>
</evidence>
<feature type="signal peptide" evidence="1">
    <location>
        <begin position="1"/>
        <end position="18"/>
    </location>
</feature>
<gene>
    <name evidence="2" type="ORF">EZJ43_04175</name>
</gene>
<dbReference type="RefSeq" id="WP_133261415.1">
    <property type="nucleotide sequence ID" value="NZ_SJCY01000002.1"/>
</dbReference>
<keyword evidence="3" id="KW-1185">Reference proteome</keyword>